<evidence type="ECO:0000256" key="1">
    <source>
        <dbReference type="ARBA" id="ARBA00022553"/>
    </source>
</evidence>
<dbReference type="SUPFAM" id="SSF55785">
    <property type="entry name" value="PYP-like sensor domain (PAS domain)"/>
    <property type="match status" value="1"/>
</dbReference>
<dbReference type="Pfam" id="PF13188">
    <property type="entry name" value="PAS_8"/>
    <property type="match status" value="1"/>
</dbReference>
<dbReference type="Proteomes" id="UP000587991">
    <property type="component" value="Unassembled WGS sequence"/>
</dbReference>
<evidence type="ECO:0000313" key="4">
    <source>
        <dbReference type="EMBL" id="NLR76272.1"/>
    </source>
</evidence>
<dbReference type="AlphaFoldDB" id="A0A847SK24"/>
<dbReference type="PROSITE" id="PS50110">
    <property type="entry name" value="RESPONSE_REGULATORY"/>
    <property type="match status" value="1"/>
</dbReference>
<dbReference type="EMBL" id="JABAIM010000003">
    <property type="protein sequence ID" value="NLR76272.1"/>
    <property type="molecule type" value="Genomic_DNA"/>
</dbReference>
<evidence type="ECO:0000256" key="2">
    <source>
        <dbReference type="PROSITE-ProRule" id="PRU00169"/>
    </source>
</evidence>
<sequence length="268" mass="29511">MNKTLLLVDDEENILSALYRLLRQDGYTILRANSGAEGLALLEQHRPGVILSDQRMPNMTGVQFLSEAHKRYPDTVRMVLSGYTDLKSVTDAINEGAIYKFLTKPWDDEFLKATVADAFRLYGILQENAQLQRDLVHANQLLEQHFQDTVTESRHQAAHSMAALRVAQEVMDNLPLAMVGVSDEWRIVLANQALEKLLGRDDLYGQLAAEVLPADWCAGLEANMPAGQGTVQLALQQPQALLGTVFEIGQRSGGKGKVLLLQTAGASS</sequence>
<name>A0A847SK24_9NEIS</name>
<dbReference type="Gene3D" id="3.40.50.2300">
    <property type="match status" value="1"/>
</dbReference>
<feature type="domain" description="Response regulatory" evidence="3">
    <location>
        <begin position="4"/>
        <end position="119"/>
    </location>
</feature>
<dbReference type="CDD" id="cd00130">
    <property type="entry name" value="PAS"/>
    <property type="match status" value="1"/>
</dbReference>
<accession>A0A847SK24</accession>
<organism evidence="4 5">
    <name type="scientific">Leeia aquatica</name>
    <dbReference type="NCBI Taxonomy" id="2725557"/>
    <lineage>
        <taxon>Bacteria</taxon>
        <taxon>Pseudomonadati</taxon>
        <taxon>Pseudomonadota</taxon>
        <taxon>Betaproteobacteria</taxon>
        <taxon>Neisseriales</taxon>
        <taxon>Leeiaceae</taxon>
        <taxon>Leeia</taxon>
    </lineage>
</organism>
<dbReference type="PANTHER" id="PTHR44591">
    <property type="entry name" value="STRESS RESPONSE REGULATOR PROTEIN 1"/>
    <property type="match status" value="1"/>
</dbReference>
<evidence type="ECO:0000313" key="5">
    <source>
        <dbReference type="Proteomes" id="UP000587991"/>
    </source>
</evidence>
<dbReference type="InterPro" id="IPR035965">
    <property type="entry name" value="PAS-like_dom_sf"/>
</dbReference>
<keyword evidence="1 2" id="KW-0597">Phosphoprotein</keyword>
<evidence type="ECO:0000259" key="3">
    <source>
        <dbReference type="PROSITE" id="PS50110"/>
    </source>
</evidence>
<dbReference type="GO" id="GO:0000160">
    <property type="term" value="P:phosphorelay signal transduction system"/>
    <property type="evidence" value="ECO:0007669"/>
    <property type="project" value="InterPro"/>
</dbReference>
<dbReference type="InterPro" id="IPR001789">
    <property type="entry name" value="Sig_transdc_resp-reg_receiver"/>
</dbReference>
<dbReference type="SMART" id="SM00448">
    <property type="entry name" value="REC"/>
    <property type="match status" value="1"/>
</dbReference>
<protein>
    <submittedName>
        <fullName evidence="4">Response regulator</fullName>
    </submittedName>
</protein>
<dbReference type="Pfam" id="PF00072">
    <property type="entry name" value="Response_reg"/>
    <property type="match status" value="1"/>
</dbReference>
<dbReference type="RefSeq" id="WP_168877936.1">
    <property type="nucleotide sequence ID" value="NZ_JABAIM010000003.1"/>
</dbReference>
<keyword evidence="5" id="KW-1185">Reference proteome</keyword>
<dbReference type="InterPro" id="IPR050595">
    <property type="entry name" value="Bact_response_regulator"/>
</dbReference>
<dbReference type="Gene3D" id="3.30.450.20">
    <property type="entry name" value="PAS domain"/>
    <property type="match status" value="1"/>
</dbReference>
<comment type="caution">
    <text evidence="4">The sequence shown here is derived from an EMBL/GenBank/DDBJ whole genome shotgun (WGS) entry which is preliminary data.</text>
</comment>
<dbReference type="SUPFAM" id="SSF52172">
    <property type="entry name" value="CheY-like"/>
    <property type="match status" value="1"/>
</dbReference>
<dbReference type="InterPro" id="IPR011006">
    <property type="entry name" value="CheY-like_superfamily"/>
</dbReference>
<feature type="modified residue" description="4-aspartylphosphate" evidence="2">
    <location>
        <position position="53"/>
    </location>
</feature>
<dbReference type="SMART" id="SM00091">
    <property type="entry name" value="PAS"/>
    <property type="match status" value="1"/>
</dbReference>
<proteinExistence type="predicted"/>
<gene>
    <name evidence="4" type="ORF">HF682_13990</name>
</gene>
<reference evidence="4 5" key="1">
    <citation type="submission" date="2020-04" db="EMBL/GenBank/DDBJ databases">
        <title>Draft genome of Leeia sp. IMCC25680.</title>
        <authorList>
            <person name="Song J."/>
            <person name="Cho J.-C."/>
        </authorList>
    </citation>
    <scope>NUCLEOTIDE SEQUENCE [LARGE SCALE GENOMIC DNA]</scope>
    <source>
        <strain evidence="4 5">IMCC25680</strain>
    </source>
</reference>
<dbReference type="InterPro" id="IPR000014">
    <property type="entry name" value="PAS"/>
</dbReference>
<dbReference type="PANTHER" id="PTHR44591:SF19">
    <property type="entry name" value="TWO-COMPONENT RESPONSE REGULATOR-RELATED"/>
    <property type="match status" value="1"/>
</dbReference>
<dbReference type="CDD" id="cd17569">
    <property type="entry name" value="REC_HupR-like"/>
    <property type="match status" value="1"/>
</dbReference>